<gene>
    <name evidence="2" type="ORF">S01H1_37319</name>
</gene>
<dbReference type="Gene3D" id="3.40.50.720">
    <property type="entry name" value="NAD(P)-binding Rossmann-like Domain"/>
    <property type="match status" value="1"/>
</dbReference>
<comment type="caution">
    <text evidence="2">The sequence shown here is derived from an EMBL/GenBank/DDBJ whole genome shotgun (WGS) entry which is preliminary data.</text>
</comment>
<reference evidence="2" key="1">
    <citation type="journal article" date="2014" name="Front. Microbiol.">
        <title>High frequency of phylogenetically diverse reductive dehalogenase-homologous genes in deep subseafloor sedimentary metagenomes.</title>
        <authorList>
            <person name="Kawai M."/>
            <person name="Futagami T."/>
            <person name="Toyoda A."/>
            <person name="Takaki Y."/>
            <person name="Nishi S."/>
            <person name="Hori S."/>
            <person name="Arai W."/>
            <person name="Tsubouchi T."/>
            <person name="Morono Y."/>
            <person name="Uchiyama I."/>
            <person name="Ito T."/>
            <person name="Fujiyama A."/>
            <person name="Inagaki F."/>
            <person name="Takami H."/>
        </authorList>
    </citation>
    <scope>NUCLEOTIDE SEQUENCE</scope>
    <source>
        <strain evidence="2">Expedition CK06-06</strain>
    </source>
</reference>
<dbReference type="InterPro" id="IPR036291">
    <property type="entry name" value="NAD(P)-bd_dom_sf"/>
</dbReference>
<dbReference type="InterPro" id="IPR016040">
    <property type="entry name" value="NAD(P)-bd_dom"/>
</dbReference>
<dbReference type="EMBL" id="BARS01023439">
    <property type="protein sequence ID" value="GAG11530.1"/>
    <property type="molecule type" value="Genomic_DNA"/>
</dbReference>
<dbReference type="Gene3D" id="3.90.25.10">
    <property type="entry name" value="UDP-galactose 4-epimerase, domain 1"/>
    <property type="match status" value="1"/>
</dbReference>
<name>X0V0D1_9ZZZZ</name>
<evidence type="ECO:0000259" key="1">
    <source>
        <dbReference type="Pfam" id="PF16363"/>
    </source>
</evidence>
<evidence type="ECO:0000313" key="2">
    <source>
        <dbReference type="EMBL" id="GAG11530.1"/>
    </source>
</evidence>
<feature type="non-terminal residue" evidence="2">
    <location>
        <position position="1"/>
    </location>
</feature>
<sequence length="58" mass="6642">FVRPAEVELLLGNSTKALKKLGWAPETSFEELIKIMIAADLEKIENDIKLFNLNKNRK</sequence>
<feature type="domain" description="NAD(P)-binding" evidence="1">
    <location>
        <begin position="1"/>
        <end position="36"/>
    </location>
</feature>
<proteinExistence type="predicted"/>
<dbReference type="SUPFAM" id="SSF51735">
    <property type="entry name" value="NAD(P)-binding Rossmann-fold domains"/>
    <property type="match status" value="1"/>
</dbReference>
<dbReference type="Pfam" id="PF16363">
    <property type="entry name" value="GDP_Man_Dehyd"/>
    <property type="match status" value="1"/>
</dbReference>
<organism evidence="2">
    <name type="scientific">marine sediment metagenome</name>
    <dbReference type="NCBI Taxonomy" id="412755"/>
    <lineage>
        <taxon>unclassified sequences</taxon>
        <taxon>metagenomes</taxon>
        <taxon>ecological metagenomes</taxon>
    </lineage>
</organism>
<protein>
    <recommendedName>
        <fullName evidence="1">NAD(P)-binding domain-containing protein</fullName>
    </recommendedName>
</protein>
<dbReference type="AlphaFoldDB" id="X0V0D1"/>
<accession>X0V0D1</accession>